<comment type="caution">
    <text evidence="3">The sequence shown here is derived from an EMBL/GenBank/DDBJ whole genome shotgun (WGS) entry which is preliminary data.</text>
</comment>
<evidence type="ECO:0000313" key="3">
    <source>
        <dbReference type="EMBL" id="NHZ39356.1"/>
    </source>
</evidence>
<dbReference type="EMBL" id="VVIW01000002">
    <property type="protein sequence ID" value="NHZ39356.1"/>
    <property type="molecule type" value="Genomic_DNA"/>
</dbReference>
<evidence type="ECO:0000256" key="1">
    <source>
        <dbReference type="SAM" id="MobiDB-lite"/>
    </source>
</evidence>
<sequence length="744" mass="76228">MKTIPSTSGRKVILNHSLSLALCAALAACGGGGGGGNPAPATPAPVTPDPAPPASGQGYEIGGTVAGLEWGVPLSLANGGDSVVVDRDGTFQFRQRGREGTPYAVAVTAPAGRSCSVTDGAGTVGKGAVSNIRVNCFPLILAGTAVPLHTSAGMAMDKSGNAFIMDVGRQVVLKMTPAGVISTFAGSASVFGAQDGNAGAASFHFDRRSRMIVDGAGNLILTDTCNNTLRKITPAGVVSTIAGTPRRVCVYNDKAIDIRDGAGAAALFDQPFELALATNGDYLVLEQGARYRRVTPAGVVTTVRWTSPAGSAAPLNQPHLVAMGKDGTLYAADYSNVYTIAGGVATLLAGDGGDVRPMSDGMGRSAVFSALSSMKVDASGDLYLSDVGMVRKMTPAGLVTTLAGGADSNIGPPGYGTGPRLAYAGMLAFDPAGNIARLGDDDVLQTITRSGVVTTSAATPYYIGSSDGARSNASFLYTMRLSVDAAGNLYLADSNYRVVRKIGPEGVVTTFAGTRGSRSPSLDPILFGFPRAVALDAAGAVYVADTGWIGKIVDGKMTAITPSTALPRIVEMRIDAQGNVLATMPEKVVRITPSGQVSVLVDVQRMLKATGLTDASDGFNPTGLTLDAAGNLYIADVVSKTILKLDKQDVLSVFAGVPGQHGSADGPARSTALGFYSTVQMSFAPNGDLYMSGHGKVRKISPDGWLSTPQLGWGNADIYSMVYSNGKLYGMTVGAVMQTVLPPN</sequence>
<protein>
    <recommendedName>
        <fullName evidence="5">SMP-30/Gluconolactonase/LRE-like region domain-containing protein</fullName>
    </recommendedName>
</protein>
<keyword evidence="2" id="KW-0732">Signal</keyword>
<keyword evidence="4" id="KW-1185">Reference proteome</keyword>
<feature type="signal peptide" evidence="2">
    <location>
        <begin position="1"/>
        <end position="27"/>
    </location>
</feature>
<dbReference type="InterPro" id="IPR011042">
    <property type="entry name" value="6-blade_b-propeller_TolB-like"/>
</dbReference>
<dbReference type="RefSeq" id="WP_167074587.1">
    <property type="nucleotide sequence ID" value="NZ_VVIW01000002.1"/>
</dbReference>
<dbReference type="SUPFAM" id="SSF63829">
    <property type="entry name" value="Calcium-dependent phosphotriesterase"/>
    <property type="match status" value="1"/>
</dbReference>
<dbReference type="SUPFAM" id="SSF101898">
    <property type="entry name" value="NHL repeat"/>
    <property type="match status" value="2"/>
</dbReference>
<evidence type="ECO:0000313" key="4">
    <source>
        <dbReference type="Proteomes" id="UP000819052"/>
    </source>
</evidence>
<dbReference type="PROSITE" id="PS51257">
    <property type="entry name" value="PROKAR_LIPOPROTEIN"/>
    <property type="match status" value="1"/>
</dbReference>
<accession>A0ABX0LX08</accession>
<dbReference type="PANTHER" id="PTHR13833">
    <property type="match status" value="1"/>
</dbReference>
<dbReference type="Proteomes" id="UP000819052">
    <property type="component" value="Unassembled WGS sequence"/>
</dbReference>
<organism evidence="3 4">
    <name type="scientific">Massilia aquatica</name>
    <dbReference type="NCBI Taxonomy" id="2609000"/>
    <lineage>
        <taxon>Bacteria</taxon>
        <taxon>Pseudomonadati</taxon>
        <taxon>Pseudomonadota</taxon>
        <taxon>Betaproteobacteria</taxon>
        <taxon>Burkholderiales</taxon>
        <taxon>Oxalobacteraceae</taxon>
        <taxon>Telluria group</taxon>
        <taxon>Massilia</taxon>
    </lineage>
</organism>
<evidence type="ECO:0008006" key="5">
    <source>
        <dbReference type="Google" id="ProtNLM"/>
    </source>
</evidence>
<evidence type="ECO:0000256" key="2">
    <source>
        <dbReference type="SAM" id="SignalP"/>
    </source>
</evidence>
<dbReference type="PANTHER" id="PTHR13833:SF71">
    <property type="entry name" value="NHL DOMAIN-CONTAINING PROTEIN"/>
    <property type="match status" value="1"/>
</dbReference>
<feature type="chain" id="PRO_5045696309" description="SMP-30/Gluconolactonase/LRE-like region domain-containing protein" evidence="2">
    <location>
        <begin position="28"/>
        <end position="744"/>
    </location>
</feature>
<proteinExistence type="predicted"/>
<dbReference type="Gene3D" id="2.120.10.30">
    <property type="entry name" value="TolB, C-terminal domain"/>
    <property type="match status" value="5"/>
</dbReference>
<feature type="region of interest" description="Disordered" evidence="1">
    <location>
        <begin position="34"/>
        <end position="58"/>
    </location>
</feature>
<feature type="compositionally biased region" description="Pro residues" evidence="1">
    <location>
        <begin position="40"/>
        <end position="53"/>
    </location>
</feature>
<reference evidence="3 4" key="1">
    <citation type="submission" date="2019-09" db="EMBL/GenBank/DDBJ databases">
        <title>Taxonomy of Antarctic Massilia spp.: description of Massilia rubra sp. nov., Massilia aquatica sp. nov., Massilia mucilaginosa sp. nov., Massilia frigida sp. nov. isolated from streams, lakes and regoliths.</title>
        <authorList>
            <person name="Holochova P."/>
            <person name="Sedlacek I."/>
            <person name="Kralova S."/>
            <person name="Maslanova I."/>
            <person name="Busse H.-J."/>
            <person name="Stankova E."/>
            <person name="Vrbovska V."/>
            <person name="Kovarovic V."/>
            <person name="Bartak M."/>
            <person name="Svec P."/>
            <person name="Pantucek R."/>
        </authorList>
    </citation>
    <scope>NUCLEOTIDE SEQUENCE [LARGE SCALE GENOMIC DNA]</scope>
    <source>
        <strain evidence="3 4">CCM 8693</strain>
    </source>
</reference>
<name>A0ABX0LX08_9BURK</name>
<gene>
    <name evidence="3" type="ORF">F1609_04120</name>
</gene>